<dbReference type="InterPro" id="IPR013945">
    <property type="entry name" value="Pkr1"/>
</dbReference>
<evidence type="ECO:0000256" key="1">
    <source>
        <dbReference type="SAM" id="Phobius"/>
    </source>
</evidence>
<dbReference type="GO" id="GO:0005789">
    <property type="term" value="C:endoplasmic reticulum membrane"/>
    <property type="evidence" value="ECO:0007669"/>
    <property type="project" value="TreeGrafter"/>
</dbReference>
<protein>
    <submittedName>
        <fullName evidence="2">Related to PKR1-V-ATPase Assembly Factor</fullName>
    </submittedName>
</protein>
<dbReference type="GO" id="GO:0070072">
    <property type="term" value="P:vacuolar proton-transporting V-type ATPase complex assembly"/>
    <property type="evidence" value="ECO:0007669"/>
    <property type="project" value="InterPro"/>
</dbReference>
<dbReference type="EMBL" id="HG529608">
    <property type="protein sequence ID" value="CDI54229.1"/>
    <property type="molecule type" value="Genomic_DNA"/>
</dbReference>
<evidence type="ECO:0000313" key="2">
    <source>
        <dbReference type="EMBL" id="CDI54229.1"/>
    </source>
</evidence>
<dbReference type="Pfam" id="PF08636">
    <property type="entry name" value="Pkr1"/>
    <property type="match status" value="1"/>
</dbReference>
<keyword evidence="1" id="KW-0812">Transmembrane</keyword>
<dbReference type="PANTHER" id="PTHR28251">
    <property type="entry name" value="V-TYPE ATPASE ASSEMBLY FACTOR PKR1"/>
    <property type="match status" value="1"/>
</dbReference>
<sequence>MSSSSSSSSTSAQANNSSSAATSFWDGLFNSVFSPEYNTIPQRIMNFSFYGLFIVLSILIFLTNYNPHVIALLTLAVGLWMSVNWFMKELAKMPASTKQVQQMPNAEEIKKDL</sequence>
<dbReference type="PANTHER" id="PTHR28251:SF1">
    <property type="entry name" value="V-TYPE ATPASE ASSEMBLY FACTOR PKR1"/>
    <property type="match status" value="1"/>
</dbReference>
<dbReference type="AlphaFoldDB" id="A0A077RAK7"/>
<organism evidence="2">
    <name type="scientific">Melanopsichium pennsylvanicum 4</name>
    <dbReference type="NCBI Taxonomy" id="1398559"/>
    <lineage>
        <taxon>Eukaryota</taxon>
        <taxon>Fungi</taxon>
        <taxon>Dikarya</taxon>
        <taxon>Basidiomycota</taxon>
        <taxon>Ustilaginomycotina</taxon>
        <taxon>Ustilaginomycetes</taxon>
        <taxon>Ustilaginales</taxon>
        <taxon>Ustilaginaceae</taxon>
        <taxon>Melanopsichium</taxon>
    </lineage>
</organism>
<accession>A0A077RAK7</accession>
<proteinExistence type="predicted"/>
<feature type="transmembrane region" description="Helical" evidence="1">
    <location>
        <begin position="44"/>
        <end position="63"/>
    </location>
</feature>
<reference evidence="2" key="1">
    <citation type="journal article" date="2014" name="Genome Biol. Evol.">
        <title>Gene Loss Rather Than Gene Gain Is Associated with a Host Jump from Monocots to Dicots in the Smut Fungus Melanopsichium pennsylvanicum.</title>
        <authorList>
            <person name="Sharma R."/>
            <person name="Mishra B."/>
            <person name="Runge F."/>
            <person name="Thines M."/>
        </authorList>
    </citation>
    <scope>NUCLEOTIDE SEQUENCE</scope>
    <source>
        <strain evidence="2">4</strain>
    </source>
</reference>
<name>A0A077RAK7_9BASI</name>
<keyword evidence="1" id="KW-1133">Transmembrane helix</keyword>
<keyword evidence="1" id="KW-0472">Membrane</keyword>
<feature type="transmembrane region" description="Helical" evidence="1">
    <location>
        <begin position="69"/>
        <end position="87"/>
    </location>
</feature>